<dbReference type="EMBL" id="BAABBO010000007">
    <property type="protein sequence ID" value="GAA3954831.1"/>
    <property type="molecule type" value="Genomic_DNA"/>
</dbReference>
<dbReference type="Pfam" id="PF01370">
    <property type="entry name" value="Epimerase"/>
    <property type="match status" value="1"/>
</dbReference>
<dbReference type="Gene3D" id="3.40.50.720">
    <property type="entry name" value="NAD(P)-binding Rossmann-like Domain"/>
    <property type="match status" value="1"/>
</dbReference>
<evidence type="ECO:0000259" key="1">
    <source>
        <dbReference type="Pfam" id="PF01370"/>
    </source>
</evidence>
<dbReference type="RefSeq" id="WP_344804285.1">
    <property type="nucleotide sequence ID" value="NZ_BAABBO010000007.1"/>
</dbReference>
<dbReference type="PANTHER" id="PTHR48079">
    <property type="entry name" value="PROTEIN YEEZ"/>
    <property type="match status" value="1"/>
</dbReference>
<gene>
    <name evidence="2" type="ORF">GCM10022278_11810</name>
</gene>
<protein>
    <submittedName>
        <fullName evidence="2">SDR family oxidoreductase</fullName>
    </submittedName>
</protein>
<dbReference type="SUPFAM" id="SSF51735">
    <property type="entry name" value="NAD(P)-binding Rossmann-fold domains"/>
    <property type="match status" value="1"/>
</dbReference>
<feature type="domain" description="NAD-dependent epimerase/dehydratase" evidence="1">
    <location>
        <begin position="3"/>
        <end position="181"/>
    </location>
</feature>
<reference evidence="3" key="1">
    <citation type="journal article" date="2019" name="Int. J. Syst. Evol. Microbiol.">
        <title>The Global Catalogue of Microorganisms (GCM) 10K type strain sequencing project: providing services to taxonomists for standard genome sequencing and annotation.</title>
        <authorList>
            <consortium name="The Broad Institute Genomics Platform"/>
            <consortium name="The Broad Institute Genome Sequencing Center for Infectious Disease"/>
            <person name="Wu L."/>
            <person name="Ma J."/>
        </authorList>
    </citation>
    <scope>NUCLEOTIDE SEQUENCE [LARGE SCALE GENOMIC DNA]</scope>
    <source>
        <strain evidence="3">JCM 17555</strain>
    </source>
</reference>
<comment type="caution">
    <text evidence="2">The sequence shown here is derived from an EMBL/GenBank/DDBJ whole genome shotgun (WGS) entry which is preliminary data.</text>
</comment>
<keyword evidence="3" id="KW-1185">Reference proteome</keyword>
<proteinExistence type="predicted"/>
<dbReference type="Proteomes" id="UP001501337">
    <property type="component" value="Unassembled WGS sequence"/>
</dbReference>
<dbReference type="InterPro" id="IPR051783">
    <property type="entry name" value="NAD(P)-dependent_oxidoreduct"/>
</dbReference>
<dbReference type="PANTHER" id="PTHR48079:SF6">
    <property type="entry name" value="NAD(P)-BINDING DOMAIN-CONTAINING PROTEIN-RELATED"/>
    <property type="match status" value="1"/>
</dbReference>
<dbReference type="InterPro" id="IPR036291">
    <property type="entry name" value="NAD(P)-bd_dom_sf"/>
</dbReference>
<accession>A0ABP7NWD3</accession>
<evidence type="ECO:0000313" key="2">
    <source>
        <dbReference type="EMBL" id="GAA3954831.1"/>
    </source>
</evidence>
<dbReference type="InterPro" id="IPR001509">
    <property type="entry name" value="Epimerase_deHydtase"/>
</dbReference>
<evidence type="ECO:0000313" key="3">
    <source>
        <dbReference type="Proteomes" id="UP001501337"/>
    </source>
</evidence>
<sequence length="312" mass="33621">MRVLITGANGFIGRSVVNACLEAGHEVVATVRTTSARHSFSDESAEYPDLLTVLVLPDLAGIAEQFAEGALAGIWVVIHCAGAAHATKSDPAFYQVNAEGVDAFAALCAAHGVQRFILLSTIKVFPSDCLAIDRYTLTGPDTEYGRSKRAGEVALLRHCSQSEMACSILRFPLVYGADFKGNLGLLKIAARMGLPLPLGGVSNRKSLIHLPTLVSLIEACLESHTKEEILLVADPQPYSTEALYRYICSQLGVECRTFSQDALAGKLARKIADRFGFEDKLFGDLEVDITGVEYPAHWRPGKGVLEILTNGQ</sequence>
<organism evidence="2 3">
    <name type="scientific">Allohahella marinimesophila</name>
    <dbReference type="NCBI Taxonomy" id="1054972"/>
    <lineage>
        <taxon>Bacteria</taxon>
        <taxon>Pseudomonadati</taxon>
        <taxon>Pseudomonadota</taxon>
        <taxon>Gammaproteobacteria</taxon>
        <taxon>Oceanospirillales</taxon>
        <taxon>Hahellaceae</taxon>
        <taxon>Allohahella</taxon>
    </lineage>
</organism>
<name>A0ABP7NWD3_9GAMM</name>